<dbReference type="OrthoDB" id="9785600at2"/>
<proteinExistence type="predicted"/>
<sequence length="428" mass="45284">MSATAICLFGSFFLLLFLNMPIAVALGLSTAITLLLFDLPIQSLPPTLYSSLTKFTLLAIPFFFLAGLIMERAGISKRLIQLAQTLTGHFTGGLAIVSVVAACFFAAISGSGPATMAAVGAIIIPAMVKQGYRKDMSAGLLATAGGIGIIIPPSIAYIIYGVIAEVSIGKIFMAGIVPGLLMGAILALTGYMIARKEKIPTLPKASARDIVAALKDASWGLMAPVIILGGIYTGIFTPTESAVVAVFYGLFVGIFIYKEIKIKHLPSLLVESAKTTAMIMLIVASASTFAWLITVEGIAEDLANSLMSIAPNTITMLLMINLVLLIAGMFVDAISAFYIFLPIFLPILTMMDIDPVHFGVMMTMNLAIGLVTPPVGLDLYVACGLAKISLKEISKGVIPFIVASILALLVITYIPSITLWLPELLNMK</sequence>
<reference evidence="9 10" key="1">
    <citation type="submission" date="2013-03" db="EMBL/GenBank/DDBJ databases">
        <title>Assembly of a new bacterial strain Brevibacillus borstelensis AK1.</title>
        <authorList>
            <person name="Rajan I."/>
            <person name="PoliReddy D."/>
            <person name="Sugumar T."/>
            <person name="Rathinam K."/>
            <person name="Alqarawi S."/>
            <person name="Khalil A.B."/>
            <person name="Sivakumar N."/>
        </authorList>
    </citation>
    <scope>NUCLEOTIDE SEQUENCE [LARGE SCALE GENOMIC DNA]</scope>
    <source>
        <strain evidence="9 10">AK1</strain>
    </source>
</reference>
<dbReference type="EMBL" id="APBN01000004">
    <property type="protein sequence ID" value="EMT52558.1"/>
    <property type="molecule type" value="Genomic_DNA"/>
</dbReference>
<dbReference type="PANTHER" id="PTHR33362">
    <property type="entry name" value="SIALIC ACID TRAP TRANSPORTER PERMEASE PROTEIN SIAT-RELATED"/>
    <property type="match status" value="1"/>
</dbReference>
<feature type="transmembrane region" description="Helical" evidence="7">
    <location>
        <begin position="397"/>
        <end position="421"/>
    </location>
</feature>
<dbReference type="AlphaFoldDB" id="M8DGH3"/>
<feature type="domain" description="TRAP C4-dicarboxylate transport system permease DctM subunit" evidence="8">
    <location>
        <begin position="9"/>
        <end position="417"/>
    </location>
</feature>
<dbReference type="PANTHER" id="PTHR33362:SF5">
    <property type="entry name" value="C4-DICARBOXYLATE TRAP TRANSPORTER LARGE PERMEASE PROTEIN DCTM"/>
    <property type="match status" value="1"/>
</dbReference>
<evidence type="ECO:0000256" key="6">
    <source>
        <dbReference type="ARBA" id="ARBA00023136"/>
    </source>
</evidence>
<evidence type="ECO:0000256" key="7">
    <source>
        <dbReference type="SAM" id="Phobius"/>
    </source>
</evidence>
<evidence type="ECO:0000259" key="8">
    <source>
        <dbReference type="Pfam" id="PF06808"/>
    </source>
</evidence>
<evidence type="ECO:0000256" key="5">
    <source>
        <dbReference type="ARBA" id="ARBA00022989"/>
    </source>
</evidence>
<organism evidence="9 10">
    <name type="scientific">Brevibacillus borstelensis AK1</name>
    <dbReference type="NCBI Taxonomy" id="1300222"/>
    <lineage>
        <taxon>Bacteria</taxon>
        <taxon>Bacillati</taxon>
        <taxon>Bacillota</taxon>
        <taxon>Bacilli</taxon>
        <taxon>Bacillales</taxon>
        <taxon>Paenibacillaceae</taxon>
        <taxon>Brevibacillus</taxon>
    </lineage>
</organism>
<name>M8DGH3_9BACL</name>
<feature type="transmembrane region" description="Helical" evidence="7">
    <location>
        <begin position="278"/>
        <end position="299"/>
    </location>
</feature>
<dbReference type="GeneID" id="89497369"/>
<evidence type="ECO:0000256" key="3">
    <source>
        <dbReference type="ARBA" id="ARBA00022519"/>
    </source>
</evidence>
<dbReference type="GO" id="GO:0005886">
    <property type="term" value="C:plasma membrane"/>
    <property type="evidence" value="ECO:0007669"/>
    <property type="project" value="UniProtKB-SubCell"/>
</dbReference>
<evidence type="ECO:0000256" key="1">
    <source>
        <dbReference type="ARBA" id="ARBA00004429"/>
    </source>
</evidence>
<feature type="transmembrane region" description="Helical" evidence="7">
    <location>
        <begin position="241"/>
        <end position="257"/>
    </location>
</feature>
<accession>M8DGH3</accession>
<feature type="transmembrane region" description="Helical" evidence="7">
    <location>
        <begin position="171"/>
        <end position="194"/>
    </location>
</feature>
<protein>
    <submittedName>
        <fullName evidence="9">Putative transporter</fullName>
    </submittedName>
</protein>
<keyword evidence="5 7" id="KW-1133">Transmembrane helix</keyword>
<keyword evidence="2" id="KW-1003">Cell membrane</keyword>
<keyword evidence="4 7" id="KW-0812">Transmembrane</keyword>
<dbReference type="Pfam" id="PF06808">
    <property type="entry name" value="DctM"/>
    <property type="match status" value="1"/>
</dbReference>
<dbReference type="RefSeq" id="WP_003388699.1">
    <property type="nucleotide sequence ID" value="NZ_APBN01000004.1"/>
</dbReference>
<keyword evidence="6 7" id="KW-0472">Membrane</keyword>
<evidence type="ECO:0000256" key="4">
    <source>
        <dbReference type="ARBA" id="ARBA00022692"/>
    </source>
</evidence>
<feature type="transmembrane region" description="Helical" evidence="7">
    <location>
        <begin position="319"/>
        <end position="344"/>
    </location>
</feature>
<dbReference type="Proteomes" id="UP000012081">
    <property type="component" value="Unassembled WGS sequence"/>
</dbReference>
<feature type="transmembrane region" description="Helical" evidence="7">
    <location>
        <begin position="217"/>
        <end position="235"/>
    </location>
</feature>
<comment type="caution">
    <text evidence="9">The sequence shown here is derived from an EMBL/GenBank/DDBJ whole genome shotgun (WGS) entry which is preliminary data.</text>
</comment>
<evidence type="ECO:0000256" key="2">
    <source>
        <dbReference type="ARBA" id="ARBA00022475"/>
    </source>
</evidence>
<feature type="transmembrane region" description="Helical" evidence="7">
    <location>
        <begin position="139"/>
        <end position="159"/>
    </location>
</feature>
<feature type="transmembrane region" description="Helical" evidence="7">
    <location>
        <begin position="51"/>
        <end position="69"/>
    </location>
</feature>
<keyword evidence="10" id="KW-1185">Reference proteome</keyword>
<evidence type="ECO:0000313" key="9">
    <source>
        <dbReference type="EMBL" id="EMT52558.1"/>
    </source>
</evidence>
<comment type="subcellular location">
    <subcellularLocation>
        <location evidence="1">Cell inner membrane</location>
        <topology evidence="1">Multi-pass membrane protein</topology>
    </subcellularLocation>
</comment>
<dbReference type="GO" id="GO:0022857">
    <property type="term" value="F:transmembrane transporter activity"/>
    <property type="evidence" value="ECO:0007669"/>
    <property type="project" value="TreeGrafter"/>
</dbReference>
<dbReference type="PATRIC" id="fig|1300222.3.peg.2700"/>
<dbReference type="InterPro" id="IPR004681">
    <property type="entry name" value="TRAP_DctM"/>
</dbReference>
<dbReference type="STRING" id="1300222.I532_12914"/>
<dbReference type="InterPro" id="IPR010656">
    <property type="entry name" value="DctM"/>
</dbReference>
<keyword evidence="3" id="KW-0997">Cell inner membrane</keyword>
<feature type="transmembrane region" description="Helical" evidence="7">
    <location>
        <begin position="90"/>
        <end position="108"/>
    </location>
</feature>
<dbReference type="PIRSF" id="PIRSF006066">
    <property type="entry name" value="HI0050"/>
    <property type="match status" value="1"/>
</dbReference>
<dbReference type="NCBIfam" id="TIGR00786">
    <property type="entry name" value="dctM"/>
    <property type="match status" value="1"/>
</dbReference>
<evidence type="ECO:0000313" key="10">
    <source>
        <dbReference type="Proteomes" id="UP000012081"/>
    </source>
</evidence>
<gene>
    <name evidence="9" type="ORF">I532_12914</name>
</gene>
<feature type="transmembrane region" description="Helical" evidence="7">
    <location>
        <begin position="114"/>
        <end position="132"/>
    </location>
</feature>